<keyword evidence="2" id="KW-1185">Reference proteome</keyword>
<comment type="caution">
    <text evidence="1">The sequence shown here is derived from an EMBL/GenBank/DDBJ whole genome shotgun (WGS) entry which is preliminary data.</text>
</comment>
<proteinExistence type="predicted"/>
<sequence length="120" mass="14046">MFSKERLHNELLNATNMNAVELRAWLRTDIAPITVANYKDAPSLDLSNKLLRILMKTTDELTRTDCLIIQSVLQRIKYLKANRSRDSFLRLDWENSLRNLGYDLKKTGTKATRPEAFYER</sequence>
<dbReference type="RefSeq" id="WP_228231410.1">
    <property type="nucleotide sequence ID" value="NZ_JAJGMW010000028.1"/>
</dbReference>
<gene>
    <name evidence="1" type="ORF">LLW17_16610</name>
</gene>
<accession>A0ABS8GWF2</accession>
<dbReference type="Pfam" id="PF11338">
    <property type="entry name" value="DUF3140"/>
    <property type="match status" value="1"/>
</dbReference>
<evidence type="ECO:0000313" key="1">
    <source>
        <dbReference type="EMBL" id="MCC4214350.1"/>
    </source>
</evidence>
<dbReference type="Proteomes" id="UP001197770">
    <property type="component" value="Unassembled WGS sequence"/>
</dbReference>
<dbReference type="InterPro" id="IPR021487">
    <property type="entry name" value="DUF3140"/>
</dbReference>
<protein>
    <submittedName>
        <fullName evidence="1">DUF3140 domain-containing protein</fullName>
    </submittedName>
</protein>
<name>A0ABS8GWF2_9FLAO</name>
<reference evidence="1 2" key="1">
    <citation type="submission" date="2021-11" db="EMBL/GenBank/DDBJ databases">
        <title>Seasonal and diel survey of microbial diversity of the Tyrrhenian coast.</title>
        <authorList>
            <person name="Gattoni G."/>
            <person name="Corral P."/>
        </authorList>
    </citation>
    <scope>NUCLEOTIDE SEQUENCE [LARGE SCALE GENOMIC DNA]</scope>
    <source>
        <strain evidence="1 2">Mr9</strain>
    </source>
</reference>
<evidence type="ECO:0000313" key="2">
    <source>
        <dbReference type="Proteomes" id="UP001197770"/>
    </source>
</evidence>
<dbReference type="EMBL" id="JAJGMW010000028">
    <property type="protein sequence ID" value="MCC4214350.1"/>
    <property type="molecule type" value="Genomic_DNA"/>
</dbReference>
<organism evidence="1 2">
    <name type="scientific">Leeuwenhoekiella parthenopeia</name>
    <dbReference type="NCBI Taxonomy" id="2890320"/>
    <lineage>
        <taxon>Bacteria</taxon>
        <taxon>Pseudomonadati</taxon>
        <taxon>Bacteroidota</taxon>
        <taxon>Flavobacteriia</taxon>
        <taxon>Flavobacteriales</taxon>
        <taxon>Flavobacteriaceae</taxon>
        <taxon>Leeuwenhoekiella</taxon>
    </lineage>
</organism>